<dbReference type="OrthoDB" id="6362633at2759"/>
<dbReference type="EMBL" id="BDIP01000638">
    <property type="protein sequence ID" value="GIQ82263.1"/>
    <property type="molecule type" value="Genomic_DNA"/>
</dbReference>
<accession>A0A9K3CS46</accession>
<proteinExistence type="predicted"/>
<dbReference type="PANTHER" id="PTHR10285">
    <property type="entry name" value="URIDINE KINASE"/>
    <property type="match status" value="1"/>
</dbReference>
<dbReference type="Gene3D" id="3.40.50.300">
    <property type="entry name" value="P-loop containing nucleotide triphosphate hydrolases"/>
    <property type="match status" value="2"/>
</dbReference>
<organism evidence="1 2">
    <name type="scientific">Kipferlia bialata</name>
    <dbReference type="NCBI Taxonomy" id="797122"/>
    <lineage>
        <taxon>Eukaryota</taxon>
        <taxon>Metamonada</taxon>
        <taxon>Carpediemonas-like organisms</taxon>
        <taxon>Kipferlia</taxon>
    </lineage>
</organism>
<dbReference type="SUPFAM" id="SSF52540">
    <property type="entry name" value="P-loop containing nucleoside triphosphate hydrolases"/>
    <property type="match status" value="1"/>
</dbReference>
<name>A0A9K3CS46_9EUKA</name>
<gene>
    <name evidence="1" type="ORF">KIPB_003365</name>
</gene>
<dbReference type="AlphaFoldDB" id="A0A9K3CS46"/>
<dbReference type="Pfam" id="PF03308">
    <property type="entry name" value="MeaB"/>
    <property type="match status" value="1"/>
</dbReference>
<evidence type="ECO:0000313" key="2">
    <source>
        <dbReference type="Proteomes" id="UP000265618"/>
    </source>
</evidence>
<dbReference type="Proteomes" id="UP000265618">
    <property type="component" value="Unassembled WGS sequence"/>
</dbReference>
<evidence type="ECO:0008006" key="3">
    <source>
        <dbReference type="Google" id="ProtNLM"/>
    </source>
</evidence>
<dbReference type="InterPro" id="IPR027417">
    <property type="entry name" value="P-loop_NTPase"/>
</dbReference>
<protein>
    <recommendedName>
        <fullName evidence="3">Phosphoribulokinase/uridine kinase domain-containing protein</fullName>
    </recommendedName>
</protein>
<sequence>MPPSVSALCDTVLQLPCIKETLDRARAGERVIIGITGCPGSGKSTLSDALAETLNAQGLASTVVPMDGYHHYRSYLDAQPDPSEWHKRRGSPKTFDSGAFCAAMREIASGASDARHVLPGWSHALKDPTPGGVVIEPHHRVVILEGLYLALGEQGFEPLITEHLVHPIVHLSTVSVEEAMQRVIARNAVAIFDGDVDRATKHADYNDMPNARLVHSKRHNATVVIGE</sequence>
<reference evidence="1 2" key="1">
    <citation type="journal article" date="2018" name="PLoS ONE">
        <title>The draft genome of Kipferlia bialata reveals reductive genome evolution in fornicate parasites.</title>
        <authorList>
            <person name="Tanifuji G."/>
            <person name="Takabayashi S."/>
            <person name="Kume K."/>
            <person name="Takagi M."/>
            <person name="Nakayama T."/>
            <person name="Kamikawa R."/>
            <person name="Inagaki Y."/>
            <person name="Hashimoto T."/>
        </authorList>
    </citation>
    <scope>NUCLEOTIDE SEQUENCE [LARGE SCALE GENOMIC DNA]</scope>
    <source>
        <strain evidence="1">NY0173</strain>
    </source>
</reference>
<comment type="caution">
    <text evidence="1">The sequence shown here is derived from an EMBL/GenBank/DDBJ whole genome shotgun (WGS) entry which is preliminary data.</text>
</comment>
<keyword evidence="2" id="KW-1185">Reference proteome</keyword>
<evidence type="ECO:0000313" key="1">
    <source>
        <dbReference type="EMBL" id="GIQ82263.1"/>
    </source>
</evidence>